<evidence type="ECO:0000313" key="2">
    <source>
        <dbReference type="EMBL" id="KAJ0210933.1"/>
    </source>
</evidence>
<feature type="domain" description="MAGE" evidence="1">
    <location>
        <begin position="29"/>
        <end position="150"/>
    </location>
</feature>
<sequence>MFFLQDGKHRSKFLYFCYFRRGDKLVAEVIRYILFKTHQHFRCPIKRDELSQLITKNYHHRSLPNLVLNKATAKLSTIFGYNLMELQRSCPSSNNQARSSQSSTDIKSYVITTQLDPGVYKKYVEDTTKSNLTEFAFVVIGIVHLAGGKIT</sequence>
<dbReference type="Gene3D" id="1.10.10.1200">
    <property type="entry name" value="MAGE homology domain, winged helix WH1 motif"/>
    <property type="match status" value="1"/>
</dbReference>
<reference evidence="2 3" key="1">
    <citation type="journal article" date="2017" name="Nat. Commun.">
        <title>Genome assembly with in vitro proximity ligation data and whole-genome triplication in lettuce.</title>
        <authorList>
            <person name="Reyes-Chin-Wo S."/>
            <person name="Wang Z."/>
            <person name="Yang X."/>
            <person name="Kozik A."/>
            <person name="Arikit S."/>
            <person name="Song C."/>
            <person name="Xia L."/>
            <person name="Froenicke L."/>
            <person name="Lavelle D.O."/>
            <person name="Truco M.J."/>
            <person name="Xia R."/>
            <person name="Zhu S."/>
            <person name="Xu C."/>
            <person name="Xu H."/>
            <person name="Xu X."/>
            <person name="Cox K."/>
            <person name="Korf I."/>
            <person name="Meyers B.C."/>
            <person name="Michelmore R.W."/>
        </authorList>
    </citation>
    <scope>NUCLEOTIDE SEQUENCE [LARGE SCALE GENOMIC DNA]</scope>
    <source>
        <strain evidence="3">cv. Salinas</strain>
        <tissue evidence="2">Seedlings</tissue>
    </source>
</reference>
<dbReference type="PANTHER" id="PTHR11736">
    <property type="entry name" value="MELANOMA-ASSOCIATED ANTIGEN MAGE ANTIGEN"/>
    <property type="match status" value="1"/>
</dbReference>
<evidence type="ECO:0000313" key="3">
    <source>
        <dbReference type="Proteomes" id="UP000235145"/>
    </source>
</evidence>
<dbReference type="InterPro" id="IPR037445">
    <property type="entry name" value="MAGE"/>
</dbReference>
<keyword evidence="3" id="KW-1185">Reference proteome</keyword>
<dbReference type="Proteomes" id="UP000235145">
    <property type="component" value="Unassembled WGS sequence"/>
</dbReference>
<proteinExistence type="predicted"/>
<dbReference type="Pfam" id="PF01454">
    <property type="entry name" value="MAGE"/>
    <property type="match status" value="1"/>
</dbReference>
<dbReference type="PANTHER" id="PTHR11736:SF14">
    <property type="entry name" value="NSE3 HOMOLOG, SMC5-SMC6 COMPLEX COMPONENT"/>
    <property type="match status" value="1"/>
</dbReference>
<name>A0A9R1VTE6_LACSA</name>
<organism evidence="2 3">
    <name type="scientific">Lactuca sativa</name>
    <name type="common">Garden lettuce</name>
    <dbReference type="NCBI Taxonomy" id="4236"/>
    <lineage>
        <taxon>Eukaryota</taxon>
        <taxon>Viridiplantae</taxon>
        <taxon>Streptophyta</taxon>
        <taxon>Embryophyta</taxon>
        <taxon>Tracheophyta</taxon>
        <taxon>Spermatophyta</taxon>
        <taxon>Magnoliopsida</taxon>
        <taxon>eudicotyledons</taxon>
        <taxon>Gunneridae</taxon>
        <taxon>Pentapetalae</taxon>
        <taxon>asterids</taxon>
        <taxon>campanulids</taxon>
        <taxon>Asterales</taxon>
        <taxon>Asteraceae</taxon>
        <taxon>Cichorioideae</taxon>
        <taxon>Cichorieae</taxon>
        <taxon>Lactucinae</taxon>
        <taxon>Lactuca</taxon>
    </lineage>
</organism>
<gene>
    <name evidence="2" type="ORF">LSAT_V11C400214770</name>
</gene>
<dbReference type="InterPro" id="IPR002190">
    <property type="entry name" value="MHD_dom"/>
</dbReference>
<protein>
    <recommendedName>
        <fullName evidence="1">MAGE domain-containing protein</fullName>
    </recommendedName>
</protein>
<dbReference type="AlphaFoldDB" id="A0A9R1VTE6"/>
<evidence type="ECO:0000259" key="1">
    <source>
        <dbReference type="Pfam" id="PF01454"/>
    </source>
</evidence>
<dbReference type="InterPro" id="IPR041898">
    <property type="entry name" value="MAGE_WH1"/>
</dbReference>
<accession>A0A9R1VTE6</accession>
<comment type="caution">
    <text evidence="2">The sequence shown here is derived from an EMBL/GenBank/DDBJ whole genome shotgun (WGS) entry which is preliminary data.</text>
</comment>
<dbReference type="EMBL" id="NBSK02000004">
    <property type="protein sequence ID" value="KAJ0210933.1"/>
    <property type="molecule type" value="Genomic_DNA"/>
</dbReference>